<organism evidence="1 2">
    <name type="scientific">Intoshia linei</name>
    <dbReference type="NCBI Taxonomy" id="1819745"/>
    <lineage>
        <taxon>Eukaryota</taxon>
        <taxon>Metazoa</taxon>
        <taxon>Spiralia</taxon>
        <taxon>Lophotrochozoa</taxon>
        <taxon>Mesozoa</taxon>
        <taxon>Orthonectida</taxon>
        <taxon>Rhopaluridae</taxon>
        <taxon>Intoshia</taxon>
    </lineage>
</organism>
<protein>
    <submittedName>
        <fullName evidence="1">Uncharacterized protein</fullName>
    </submittedName>
</protein>
<sequence>MFIAGVLSMEFNVKIDNQKKIGIEVDDSDQNGQVKLPRTTDVGGNLILIAFIMSNKNLIFLFDIMGIRLYFQIGTDKKLSWSILSIFENLERNLQASIDIFYVTLKVLTMLNKTNIDDVLKSIESEIPSIELDDSDVELKDEDLNFGRFDIPDSLKLRGIDNISEGELNKTISYFDGIPIKPKRKINFNSFKEKMLLDSKQKNSLFMEKLLKEPVCVAEIKKKSPKVKLSKKNLKMPERYSRFNKDDEKLSDLDESEVLNDWTSKRKNIKNNVIN</sequence>
<dbReference type="EMBL" id="LWCA01000153">
    <property type="protein sequence ID" value="OAF70395.1"/>
    <property type="molecule type" value="Genomic_DNA"/>
</dbReference>
<dbReference type="AlphaFoldDB" id="A0A177B823"/>
<keyword evidence="2" id="KW-1185">Reference proteome</keyword>
<accession>A0A177B823</accession>
<name>A0A177B823_9BILA</name>
<evidence type="ECO:0000313" key="2">
    <source>
        <dbReference type="Proteomes" id="UP000078046"/>
    </source>
</evidence>
<dbReference type="Proteomes" id="UP000078046">
    <property type="component" value="Unassembled WGS sequence"/>
</dbReference>
<reference evidence="1 2" key="1">
    <citation type="submission" date="2016-04" db="EMBL/GenBank/DDBJ databases">
        <title>The genome of Intoshia linei affirms orthonectids as highly simplified spiralians.</title>
        <authorList>
            <person name="Mikhailov K.V."/>
            <person name="Slusarev G.S."/>
            <person name="Nikitin M.A."/>
            <person name="Logacheva M.D."/>
            <person name="Penin A."/>
            <person name="Aleoshin V."/>
            <person name="Panchin Y.V."/>
        </authorList>
    </citation>
    <scope>NUCLEOTIDE SEQUENCE [LARGE SCALE GENOMIC DNA]</scope>
    <source>
        <strain evidence="1">Intl2013</strain>
        <tissue evidence="1">Whole animal</tissue>
    </source>
</reference>
<comment type="caution">
    <text evidence="1">The sequence shown here is derived from an EMBL/GenBank/DDBJ whole genome shotgun (WGS) entry which is preliminary data.</text>
</comment>
<evidence type="ECO:0000313" key="1">
    <source>
        <dbReference type="EMBL" id="OAF70395.1"/>
    </source>
</evidence>
<proteinExistence type="predicted"/>
<gene>
    <name evidence="1" type="ORF">A3Q56_01827</name>
</gene>